<gene>
    <name evidence="1" type="ORF">NDR89_20055</name>
</gene>
<dbReference type="EMBL" id="CP098736">
    <property type="protein sequence ID" value="USE78932.1"/>
    <property type="molecule type" value="Genomic_DNA"/>
</dbReference>
<dbReference type="Proteomes" id="UP001056648">
    <property type="component" value="Chromosome 2"/>
</dbReference>
<evidence type="ECO:0000313" key="1">
    <source>
        <dbReference type="EMBL" id="USE78932.1"/>
    </source>
</evidence>
<evidence type="ECO:0000313" key="2">
    <source>
        <dbReference type="Proteomes" id="UP001056648"/>
    </source>
</evidence>
<dbReference type="RefSeq" id="WP_252252668.1">
    <property type="nucleotide sequence ID" value="NZ_CP098736.1"/>
</dbReference>
<keyword evidence="2" id="KW-1185">Reference proteome</keyword>
<accession>A0ABY4VNW0</accession>
<sequence>MNLRHLTEGLVYRLPSGKRAKFARYVARTRAYVFVYEDDGSDIQDRKVPLTERIAALAVPELGQ</sequence>
<name>A0ABY4VNW0_9BURK</name>
<organism evidence="1 2">
    <name type="scientific">Cupriavidus gilardii</name>
    <dbReference type="NCBI Taxonomy" id="82541"/>
    <lineage>
        <taxon>Bacteria</taxon>
        <taxon>Pseudomonadati</taxon>
        <taxon>Pseudomonadota</taxon>
        <taxon>Betaproteobacteria</taxon>
        <taxon>Burkholderiales</taxon>
        <taxon>Burkholderiaceae</taxon>
        <taxon>Cupriavidus</taxon>
    </lineage>
</organism>
<reference evidence="1" key="1">
    <citation type="submission" date="2022-06" db="EMBL/GenBank/DDBJ databases">
        <title>Complete genome sequence and characterization of Cupriavidus gilardii QJ1 isolated from contaminating cells.</title>
        <authorList>
            <person name="Qi J."/>
        </authorList>
    </citation>
    <scope>NUCLEOTIDE SEQUENCE</scope>
    <source>
        <strain evidence="1">QJ1</strain>
    </source>
</reference>
<proteinExistence type="predicted"/>
<protein>
    <submittedName>
        <fullName evidence="1">Uncharacterized protein</fullName>
    </submittedName>
</protein>